<evidence type="ECO:0000313" key="1">
    <source>
        <dbReference type="EMBL" id="GAA0610943.1"/>
    </source>
</evidence>
<dbReference type="Gene3D" id="3.40.190.10">
    <property type="entry name" value="Periplasmic binding protein-like II"/>
    <property type="match status" value="2"/>
</dbReference>
<keyword evidence="2" id="KW-1185">Reference proteome</keyword>
<evidence type="ECO:0008006" key="3">
    <source>
        <dbReference type="Google" id="ProtNLM"/>
    </source>
</evidence>
<proteinExistence type="predicted"/>
<dbReference type="EMBL" id="BAAADE010000007">
    <property type="protein sequence ID" value="GAA0610943.1"/>
    <property type="molecule type" value="Genomic_DNA"/>
</dbReference>
<dbReference type="Proteomes" id="UP001424441">
    <property type="component" value="Unassembled WGS sequence"/>
</dbReference>
<sequence>MHDHIVLRLSGRWPLPTIQRFEVERGTLLSMVAQGSGIPLLGAASGLLPAADVVFLPFVDEPEPIVFSAVWLPQNRSASLQNLLSLAAEITRP</sequence>
<name>A0ABN1GGK9_9HYPH</name>
<comment type="caution">
    <text evidence="1">The sequence shown here is derived from an EMBL/GenBank/DDBJ whole genome shotgun (WGS) entry which is preliminary data.</text>
</comment>
<reference evidence="1 2" key="1">
    <citation type="journal article" date="2019" name="Int. J. Syst. Evol. Microbiol.">
        <title>The Global Catalogue of Microorganisms (GCM) 10K type strain sequencing project: providing services to taxonomists for standard genome sequencing and annotation.</title>
        <authorList>
            <consortium name="The Broad Institute Genomics Platform"/>
            <consortium name="The Broad Institute Genome Sequencing Center for Infectious Disease"/>
            <person name="Wu L."/>
            <person name="Ma J."/>
        </authorList>
    </citation>
    <scope>NUCLEOTIDE SEQUENCE [LARGE SCALE GENOMIC DNA]</scope>
    <source>
        <strain evidence="1 2">JCM 15115</strain>
    </source>
</reference>
<accession>A0ABN1GGK9</accession>
<gene>
    <name evidence="1" type="ORF">GCM10008943_28160</name>
</gene>
<organism evidence="1 2">
    <name type="scientific">Paenochrobactrum glaciei</name>
    <dbReference type="NCBI Taxonomy" id="486407"/>
    <lineage>
        <taxon>Bacteria</taxon>
        <taxon>Pseudomonadati</taxon>
        <taxon>Pseudomonadota</taxon>
        <taxon>Alphaproteobacteria</taxon>
        <taxon>Hyphomicrobiales</taxon>
        <taxon>Brucellaceae</taxon>
        <taxon>Paenochrobactrum</taxon>
    </lineage>
</organism>
<protein>
    <recommendedName>
        <fullName evidence="3">LysR substrate-binding domain-containing protein</fullName>
    </recommendedName>
</protein>
<evidence type="ECO:0000313" key="2">
    <source>
        <dbReference type="Proteomes" id="UP001424441"/>
    </source>
</evidence>